<reference evidence="1 2" key="1">
    <citation type="submission" date="2021-06" db="EMBL/GenBank/DDBJ databases">
        <title>A haploid diamondback moth (Plutella xylostella L.) genome assembly resolves 31 chromosomes and identifies a diamide resistance mutation.</title>
        <authorList>
            <person name="Ward C.M."/>
            <person name="Perry K.D."/>
            <person name="Baker G."/>
            <person name="Powis K."/>
            <person name="Heckel D.G."/>
            <person name="Baxter S.W."/>
        </authorList>
    </citation>
    <scope>NUCLEOTIDE SEQUENCE [LARGE SCALE GENOMIC DNA]</scope>
    <source>
        <strain evidence="1 2">LV</strain>
        <tissue evidence="1">Single pupa</tissue>
    </source>
</reference>
<comment type="caution">
    <text evidence="1">The sequence shown here is derived from an EMBL/GenBank/DDBJ whole genome shotgun (WGS) entry which is preliminary data.</text>
</comment>
<name>A0ABQ7QCT4_PLUXY</name>
<gene>
    <name evidence="1" type="ORF">JYU34_012498</name>
</gene>
<evidence type="ECO:0000313" key="1">
    <source>
        <dbReference type="EMBL" id="KAG7302565.1"/>
    </source>
</evidence>
<organism evidence="1 2">
    <name type="scientific">Plutella xylostella</name>
    <name type="common">Diamondback moth</name>
    <name type="synonym">Plutella maculipennis</name>
    <dbReference type="NCBI Taxonomy" id="51655"/>
    <lineage>
        <taxon>Eukaryota</taxon>
        <taxon>Metazoa</taxon>
        <taxon>Ecdysozoa</taxon>
        <taxon>Arthropoda</taxon>
        <taxon>Hexapoda</taxon>
        <taxon>Insecta</taxon>
        <taxon>Pterygota</taxon>
        <taxon>Neoptera</taxon>
        <taxon>Endopterygota</taxon>
        <taxon>Lepidoptera</taxon>
        <taxon>Glossata</taxon>
        <taxon>Ditrysia</taxon>
        <taxon>Yponomeutoidea</taxon>
        <taxon>Plutellidae</taxon>
        <taxon>Plutella</taxon>
    </lineage>
</organism>
<evidence type="ECO:0000313" key="2">
    <source>
        <dbReference type="Proteomes" id="UP000823941"/>
    </source>
</evidence>
<dbReference type="Proteomes" id="UP000823941">
    <property type="component" value="Chromosome 17"/>
</dbReference>
<accession>A0ABQ7QCT4</accession>
<dbReference type="EMBL" id="JAHIBW010000017">
    <property type="protein sequence ID" value="KAG7302565.1"/>
    <property type="molecule type" value="Genomic_DNA"/>
</dbReference>
<proteinExistence type="predicted"/>
<protein>
    <submittedName>
        <fullName evidence="1">Uncharacterized protein</fullName>
    </submittedName>
</protein>
<keyword evidence="2" id="KW-1185">Reference proteome</keyword>
<sequence length="59" mass="6861">MRTDDRVIRSRLLTDDRHVADSHVQEGLMCIQGDLWCREENMGESLLTGKPEMCPDMLR</sequence>